<reference evidence="4" key="1">
    <citation type="journal article" date="2023" name="Mol. Biol. Evol.">
        <title>Third-Generation Sequencing Reveals the Adaptive Role of the Epigenome in Three Deep-Sea Polychaetes.</title>
        <authorList>
            <person name="Perez M."/>
            <person name="Aroh O."/>
            <person name="Sun Y."/>
            <person name="Lan Y."/>
            <person name="Juniper S.K."/>
            <person name="Young C.R."/>
            <person name="Angers B."/>
            <person name="Qian P.Y."/>
        </authorList>
    </citation>
    <scope>NUCLEOTIDE SEQUENCE</scope>
    <source>
        <strain evidence="4">P08H-3</strain>
    </source>
</reference>
<dbReference type="PANTHER" id="PTHR46185:SF1">
    <property type="entry name" value="GLUTAREDOXIN-1"/>
    <property type="match status" value="1"/>
</dbReference>
<comment type="caution">
    <text evidence="4">The sequence shown here is derived from an EMBL/GenBank/DDBJ whole genome shotgun (WGS) entry which is preliminary data.</text>
</comment>
<dbReference type="AlphaFoldDB" id="A0AAD9N1C8"/>
<protein>
    <recommendedName>
        <fullName evidence="3">Glutaredoxin domain-containing protein</fullName>
    </recommendedName>
</protein>
<name>A0AAD9N1C8_9ANNE</name>
<dbReference type="InterPro" id="IPR002109">
    <property type="entry name" value="Glutaredoxin"/>
</dbReference>
<dbReference type="SUPFAM" id="SSF52833">
    <property type="entry name" value="Thioredoxin-like"/>
    <property type="match status" value="1"/>
</dbReference>
<dbReference type="Pfam" id="PF00462">
    <property type="entry name" value="Glutaredoxin"/>
    <property type="match status" value="1"/>
</dbReference>
<feature type="domain" description="Glutaredoxin" evidence="3">
    <location>
        <begin position="17"/>
        <end position="84"/>
    </location>
</feature>
<evidence type="ECO:0000256" key="2">
    <source>
        <dbReference type="ARBA" id="ARBA00022982"/>
    </source>
</evidence>
<evidence type="ECO:0000313" key="4">
    <source>
        <dbReference type="EMBL" id="KAK2150624.1"/>
    </source>
</evidence>
<dbReference type="PROSITE" id="PS51354">
    <property type="entry name" value="GLUTAREDOXIN_2"/>
    <property type="match status" value="1"/>
</dbReference>
<evidence type="ECO:0000259" key="3">
    <source>
        <dbReference type="Pfam" id="PF00462"/>
    </source>
</evidence>
<evidence type="ECO:0000256" key="1">
    <source>
        <dbReference type="ARBA" id="ARBA00022448"/>
    </source>
</evidence>
<keyword evidence="2" id="KW-0249">Electron transport</keyword>
<evidence type="ECO:0000313" key="5">
    <source>
        <dbReference type="Proteomes" id="UP001208570"/>
    </source>
</evidence>
<dbReference type="Proteomes" id="UP001208570">
    <property type="component" value="Unassembled WGS sequence"/>
</dbReference>
<gene>
    <name evidence="4" type="ORF">LSH36_398g02027</name>
</gene>
<dbReference type="PANTHER" id="PTHR46185">
    <property type="entry name" value="GLUTAREDOXIN-1"/>
    <property type="match status" value="1"/>
</dbReference>
<dbReference type="PRINTS" id="PR00160">
    <property type="entry name" value="GLUTAREDOXIN"/>
</dbReference>
<dbReference type="GO" id="GO:0015038">
    <property type="term" value="F:glutathione disulfide oxidoreductase activity"/>
    <property type="evidence" value="ECO:0007669"/>
    <property type="project" value="TreeGrafter"/>
</dbReference>
<sequence length="109" mass="12538">MAGAQPFIDAKIRQRTVLMFTKKSCPDSKLARSILDDYNMRPDVYECCDIDSRQDCTQLENYLQVLCLTDTRSVPQLFVRGKYIGGEKEIPRYHESGELKRILSVAKAF</sequence>
<dbReference type="GO" id="GO:0005739">
    <property type="term" value="C:mitochondrion"/>
    <property type="evidence" value="ECO:0007669"/>
    <property type="project" value="TreeGrafter"/>
</dbReference>
<dbReference type="InterPro" id="IPR014025">
    <property type="entry name" value="Glutaredoxin_subgr"/>
</dbReference>
<accession>A0AAD9N1C8</accession>
<keyword evidence="1" id="KW-0813">Transport</keyword>
<organism evidence="4 5">
    <name type="scientific">Paralvinella palmiformis</name>
    <dbReference type="NCBI Taxonomy" id="53620"/>
    <lineage>
        <taxon>Eukaryota</taxon>
        <taxon>Metazoa</taxon>
        <taxon>Spiralia</taxon>
        <taxon>Lophotrochozoa</taxon>
        <taxon>Annelida</taxon>
        <taxon>Polychaeta</taxon>
        <taxon>Sedentaria</taxon>
        <taxon>Canalipalpata</taxon>
        <taxon>Terebellida</taxon>
        <taxon>Terebelliformia</taxon>
        <taxon>Alvinellidae</taxon>
        <taxon>Paralvinella</taxon>
    </lineage>
</organism>
<proteinExistence type="predicted"/>
<dbReference type="EMBL" id="JAODUP010000398">
    <property type="protein sequence ID" value="KAK2150624.1"/>
    <property type="molecule type" value="Genomic_DNA"/>
</dbReference>
<dbReference type="InterPro" id="IPR047185">
    <property type="entry name" value="GLRX1"/>
</dbReference>
<keyword evidence="5" id="KW-1185">Reference proteome</keyword>
<dbReference type="Gene3D" id="3.40.30.10">
    <property type="entry name" value="Glutaredoxin"/>
    <property type="match status" value="1"/>
</dbReference>
<dbReference type="InterPro" id="IPR036249">
    <property type="entry name" value="Thioredoxin-like_sf"/>
</dbReference>